<evidence type="ECO:0000256" key="3">
    <source>
        <dbReference type="ARBA" id="ARBA00020820"/>
    </source>
</evidence>
<evidence type="ECO:0000256" key="5">
    <source>
        <dbReference type="ARBA" id="ARBA00022824"/>
    </source>
</evidence>
<dbReference type="Pfam" id="PF06417">
    <property type="entry name" value="EMC4"/>
    <property type="match status" value="1"/>
</dbReference>
<accession>A0A0W0FMR9</accession>
<dbReference type="EMBL" id="LATX01001835">
    <property type="protein sequence ID" value="KTB37629.1"/>
    <property type="molecule type" value="Genomic_DNA"/>
</dbReference>
<dbReference type="InterPro" id="IPR009445">
    <property type="entry name" value="TMEM85/Emc4"/>
</dbReference>
<feature type="transmembrane region" description="Helical" evidence="8">
    <location>
        <begin position="141"/>
        <end position="163"/>
    </location>
</feature>
<comment type="caution">
    <text evidence="9">The sequence shown here is derived from an EMBL/GenBank/DDBJ whole genome shotgun (WGS) entry which is preliminary data.</text>
</comment>
<evidence type="ECO:0000256" key="1">
    <source>
        <dbReference type="ARBA" id="ARBA00004477"/>
    </source>
</evidence>
<keyword evidence="7 8" id="KW-0472">Membrane</keyword>
<reference evidence="9 10" key="1">
    <citation type="submission" date="2015-12" db="EMBL/GenBank/DDBJ databases">
        <title>Draft genome sequence of Moniliophthora roreri, the causal agent of frosty pod rot of cacao.</title>
        <authorList>
            <person name="Aime M.C."/>
            <person name="Diaz-Valderrama J.R."/>
            <person name="Kijpornyongpan T."/>
            <person name="Phillips-Mora W."/>
        </authorList>
    </citation>
    <scope>NUCLEOTIDE SEQUENCE [LARGE SCALE GENOMIC DNA]</scope>
    <source>
        <strain evidence="9 10">MCA 2952</strain>
    </source>
</reference>
<evidence type="ECO:0000256" key="6">
    <source>
        <dbReference type="ARBA" id="ARBA00022989"/>
    </source>
</evidence>
<evidence type="ECO:0000256" key="7">
    <source>
        <dbReference type="ARBA" id="ARBA00023136"/>
    </source>
</evidence>
<gene>
    <name evidence="9" type="ORF">WG66_9794</name>
</gene>
<evidence type="ECO:0000313" key="9">
    <source>
        <dbReference type="EMBL" id="KTB37629.1"/>
    </source>
</evidence>
<dbReference type="AlphaFoldDB" id="A0A0W0FMR9"/>
<name>A0A0W0FMR9_MONRR</name>
<protein>
    <recommendedName>
        <fullName evidence="3">ER membrane protein complex subunit 4</fullName>
    </recommendedName>
</protein>
<comment type="subcellular location">
    <subcellularLocation>
        <location evidence="1">Endoplasmic reticulum membrane</location>
        <topology evidence="1">Multi-pass membrane protein</topology>
    </subcellularLocation>
</comment>
<keyword evidence="5" id="KW-0256">Endoplasmic reticulum</keyword>
<evidence type="ECO:0000256" key="4">
    <source>
        <dbReference type="ARBA" id="ARBA00022692"/>
    </source>
</evidence>
<dbReference type="Proteomes" id="UP000054988">
    <property type="component" value="Unassembled WGS sequence"/>
</dbReference>
<keyword evidence="4 8" id="KW-0812">Transmembrane</keyword>
<dbReference type="GO" id="GO:0005789">
    <property type="term" value="C:endoplasmic reticulum membrane"/>
    <property type="evidence" value="ECO:0007669"/>
    <property type="project" value="UniProtKB-SubCell"/>
</dbReference>
<evidence type="ECO:0000256" key="2">
    <source>
        <dbReference type="ARBA" id="ARBA00007715"/>
    </source>
</evidence>
<organism evidence="9 10">
    <name type="scientific">Moniliophthora roreri</name>
    <name type="common">Frosty pod rot fungus</name>
    <name type="synonym">Monilia roreri</name>
    <dbReference type="NCBI Taxonomy" id="221103"/>
    <lineage>
        <taxon>Eukaryota</taxon>
        <taxon>Fungi</taxon>
        <taxon>Dikarya</taxon>
        <taxon>Basidiomycota</taxon>
        <taxon>Agaricomycotina</taxon>
        <taxon>Agaricomycetes</taxon>
        <taxon>Agaricomycetidae</taxon>
        <taxon>Agaricales</taxon>
        <taxon>Marasmiineae</taxon>
        <taxon>Marasmiaceae</taxon>
        <taxon>Moniliophthora</taxon>
    </lineage>
</organism>
<dbReference type="PANTHER" id="PTHR19315">
    <property type="entry name" value="ER MEMBRANE PROTEIN COMPLEX SUBUNIT 4"/>
    <property type="match status" value="1"/>
</dbReference>
<evidence type="ECO:0000256" key="8">
    <source>
        <dbReference type="SAM" id="Phobius"/>
    </source>
</evidence>
<evidence type="ECO:0000313" key="10">
    <source>
        <dbReference type="Proteomes" id="UP000054988"/>
    </source>
</evidence>
<proteinExistence type="inferred from homology"/>
<dbReference type="eggNOG" id="KOG3318">
    <property type="taxonomic scope" value="Eukaryota"/>
</dbReference>
<comment type="similarity">
    <text evidence="2">Belongs to the EMC4 family.</text>
</comment>
<sequence length="243" mass="27405">MNFFGARGSLDARAHSEFSAIPLHVRQRQQLFERYNNVFEAGLFFTRIFFKACSDISDIGIEMLIVNTDGEVYRPRQVLQRLHPYVTGWPSRAKLENNHELYQSKMTSKSIVNSPRQQQLKQDRAWDLAIGPAKSLPMQGFMLYMSGGGVQIFSMGIVFMLLLTPFRNIAGMNSAFAPFAPLDTKDPHSFGTLTLQKLLYIGCNLLTLGVGLWKCSQMGLLPMGTGDWLAFETREQPPEAALF</sequence>
<keyword evidence="6 8" id="KW-1133">Transmembrane helix</keyword>